<evidence type="ECO:0000313" key="3">
    <source>
        <dbReference type="Proteomes" id="UP000019132"/>
    </source>
</evidence>
<dbReference type="PANTHER" id="PTHR35796:SF3">
    <property type="entry name" value="BHLH DOMAIN-CONTAINING PROTEIN"/>
    <property type="match status" value="1"/>
</dbReference>
<dbReference type="InParanoid" id="K3X6V2"/>
<keyword evidence="3" id="KW-1185">Reference proteome</keyword>
<dbReference type="AlphaFoldDB" id="K3X6V2"/>
<dbReference type="OMA" id="WLENAFI"/>
<reference evidence="3" key="2">
    <citation type="submission" date="2010-04" db="EMBL/GenBank/DDBJ databases">
        <authorList>
            <person name="Buell R."/>
            <person name="Hamilton J."/>
            <person name="Hostetler J."/>
        </authorList>
    </citation>
    <scope>NUCLEOTIDE SEQUENCE [LARGE SCALE GENOMIC DNA]</scope>
    <source>
        <strain evidence="3">DAOM:BR144</strain>
    </source>
</reference>
<organism evidence="2 3">
    <name type="scientific">Globisporangium ultimum (strain ATCC 200006 / CBS 805.95 / DAOM BR144)</name>
    <name type="common">Pythium ultimum</name>
    <dbReference type="NCBI Taxonomy" id="431595"/>
    <lineage>
        <taxon>Eukaryota</taxon>
        <taxon>Sar</taxon>
        <taxon>Stramenopiles</taxon>
        <taxon>Oomycota</taxon>
        <taxon>Peronosporomycetes</taxon>
        <taxon>Pythiales</taxon>
        <taxon>Pythiaceae</taxon>
        <taxon>Globisporangium</taxon>
    </lineage>
</organism>
<dbReference type="eggNOG" id="ENOG502SMQN">
    <property type="taxonomic scope" value="Eukaryota"/>
</dbReference>
<feature type="domain" description="Bacterial Pleckstrin homology" evidence="1">
    <location>
        <begin position="28"/>
        <end position="127"/>
    </location>
</feature>
<dbReference type="PANTHER" id="PTHR35796">
    <property type="entry name" value="HYPOTHETICAL CYTOSOLIC PROTEIN"/>
    <property type="match status" value="1"/>
</dbReference>
<dbReference type="Gene3D" id="1.10.287.210">
    <property type="match status" value="1"/>
</dbReference>
<protein>
    <recommendedName>
        <fullName evidence="1">Bacterial Pleckstrin homology domain-containing protein</fullName>
    </recommendedName>
</protein>
<dbReference type="InterPro" id="IPR037063">
    <property type="entry name" value="PHb_sf"/>
</dbReference>
<dbReference type="EnsemblProtists" id="PYU1_T012951">
    <property type="protein sequence ID" value="PYU1_T012951"/>
    <property type="gene ID" value="PYU1_G012924"/>
</dbReference>
<proteinExistence type="predicted"/>
<dbReference type="Pfam" id="PF08000">
    <property type="entry name" value="bPH_1"/>
    <property type="match status" value="1"/>
</dbReference>
<evidence type="ECO:0000259" key="1">
    <source>
        <dbReference type="Pfam" id="PF08000"/>
    </source>
</evidence>
<accession>K3X6V2</accession>
<dbReference type="EMBL" id="GL376607">
    <property type="status" value="NOT_ANNOTATED_CDS"/>
    <property type="molecule type" value="Genomic_DNA"/>
</dbReference>
<reference evidence="2" key="3">
    <citation type="submission" date="2015-02" db="UniProtKB">
        <authorList>
            <consortium name="EnsemblProtists"/>
        </authorList>
    </citation>
    <scope>IDENTIFICATION</scope>
    <source>
        <strain evidence="2">DAOM BR144</strain>
    </source>
</reference>
<dbReference type="HOGENOM" id="CLU_089144_0_0_1"/>
<evidence type="ECO:0000313" key="2">
    <source>
        <dbReference type="EnsemblProtists" id="PYU1_T012951"/>
    </source>
</evidence>
<dbReference type="Proteomes" id="UP000019132">
    <property type="component" value="Unassembled WGS sequence"/>
</dbReference>
<dbReference type="InterPro" id="IPR012544">
    <property type="entry name" value="PHb"/>
</dbReference>
<name>K3X6V2_GLOUD</name>
<dbReference type="VEuPathDB" id="FungiDB:PYU1_G012924"/>
<dbReference type="Gene3D" id="2.30.29.50">
    <property type="entry name" value="Bacterial Pleckstrin homology domain"/>
    <property type="match status" value="1"/>
</dbReference>
<sequence length="204" mass="23061">MFKGLTKDLTGTADICNTVTNFSKIHGAQYVLPGEEVLFAFASAKEEFVFTNEALITVCGENATTTRKLVLRYEYRDNPLSQVQFETTGRVDRDCEIKFKIGEYPIFIDITKKEEELVKSHYKALVALSREQKQRLQSWENAKEGLDKTSDALHLKGANCGNNELSLTAQASSTLAWLENDFQRIQPRSFKTTITAALPTARRR</sequence>
<dbReference type="SUPFAM" id="SSF50729">
    <property type="entry name" value="PH domain-like"/>
    <property type="match status" value="1"/>
</dbReference>
<reference evidence="3" key="1">
    <citation type="journal article" date="2010" name="Genome Biol.">
        <title>Genome sequence of the necrotrophic plant pathogen Pythium ultimum reveals original pathogenicity mechanisms and effector repertoire.</title>
        <authorList>
            <person name="Levesque C.A."/>
            <person name="Brouwer H."/>
            <person name="Cano L."/>
            <person name="Hamilton J.P."/>
            <person name="Holt C."/>
            <person name="Huitema E."/>
            <person name="Raffaele S."/>
            <person name="Robideau G.P."/>
            <person name="Thines M."/>
            <person name="Win J."/>
            <person name="Zerillo M.M."/>
            <person name="Beakes G.W."/>
            <person name="Boore J.L."/>
            <person name="Busam D."/>
            <person name="Dumas B."/>
            <person name="Ferriera S."/>
            <person name="Fuerstenberg S.I."/>
            <person name="Gachon C.M."/>
            <person name="Gaulin E."/>
            <person name="Govers F."/>
            <person name="Grenville-Briggs L."/>
            <person name="Horner N."/>
            <person name="Hostetler J."/>
            <person name="Jiang R.H."/>
            <person name="Johnson J."/>
            <person name="Krajaejun T."/>
            <person name="Lin H."/>
            <person name="Meijer H.J."/>
            <person name="Moore B."/>
            <person name="Morris P."/>
            <person name="Phuntmart V."/>
            <person name="Puiu D."/>
            <person name="Shetty J."/>
            <person name="Stajich J.E."/>
            <person name="Tripathy S."/>
            <person name="Wawra S."/>
            <person name="van West P."/>
            <person name="Whitty B.R."/>
            <person name="Coutinho P.M."/>
            <person name="Henrissat B."/>
            <person name="Martin F."/>
            <person name="Thomas P.D."/>
            <person name="Tyler B.M."/>
            <person name="De Vries R.P."/>
            <person name="Kamoun S."/>
            <person name="Yandell M."/>
            <person name="Tisserat N."/>
            <person name="Buell C.R."/>
        </authorList>
    </citation>
    <scope>NUCLEOTIDE SEQUENCE</scope>
    <source>
        <strain evidence="3">DAOM:BR144</strain>
    </source>
</reference>